<evidence type="ECO:0000313" key="2">
    <source>
        <dbReference type="Proteomes" id="UP000299102"/>
    </source>
</evidence>
<comment type="caution">
    <text evidence="1">The sequence shown here is derived from an EMBL/GenBank/DDBJ whole genome shotgun (WGS) entry which is preliminary data.</text>
</comment>
<dbReference type="Proteomes" id="UP000299102">
    <property type="component" value="Unassembled WGS sequence"/>
</dbReference>
<dbReference type="AlphaFoldDB" id="A0A4C1YZS7"/>
<gene>
    <name evidence="1" type="ORF">EVAR_53284_1</name>
</gene>
<evidence type="ECO:0000313" key="1">
    <source>
        <dbReference type="EMBL" id="GBP80443.1"/>
    </source>
</evidence>
<dbReference type="EMBL" id="BGZK01001463">
    <property type="protein sequence ID" value="GBP80443.1"/>
    <property type="molecule type" value="Genomic_DNA"/>
</dbReference>
<proteinExistence type="predicted"/>
<protein>
    <submittedName>
        <fullName evidence="1">Uncharacterized protein</fullName>
    </submittedName>
</protein>
<keyword evidence="2" id="KW-1185">Reference proteome</keyword>
<name>A0A4C1YZS7_EUMVA</name>
<reference evidence="1 2" key="1">
    <citation type="journal article" date="2019" name="Commun. Biol.">
        <title>The bagworm genome reveals a unique fibroin gene that provides high tensile strength.</title>
        <authorList>
            <person name="Kono N."/>
            <person name="Nakamura H."/>
            <person name="Ohtoshi R."/>
            <person name="Tomita M."/>
            <person name="Numata K."/>
            <person name="Arakawa K."/>
        </authorList>
    </citation>
    <scope>NUCLEOTIDE SEQUENCE [LARGE SCALE GENOMIC DNA]</scope>
</reference>
<sequence length="147" mass="17052">MRFAIRYRRRRTRRHRAGDTTPGWDVSCHVTRNEATGSFTYRKYARTQSSERHWSCGRCVALVLMGLSPDNVRMVRLVFSRSSFSFQKRQHYSMEKVEKSFPRNFTDSARRVMTPGLGPTVVMKLSQTWLKLVCVTPSDWKAGSAPD</sequence>
<accession>A0A4C1YZS7</accession>
<organism evidence="1 2">
    <name type="scientific">Eumeta variegata</name>
    <name type="common">Bagworm moth</name>
    <name type="synonym">Eumeta japonica</name>
    <dbReference type="NCBI Taxonomy" id="151549"/>
    <lineage>
        <taxon>Eukaryota</taxon>
        <taxon>Metazoa</taxon>
        <taxon>Ecdysozoa</taxon>
        <taxon>Arthropoda</taxon>
        <taxon>Hexapoda</taxon>
        <taxon>Insecta</taxon>
        <taxon>Pterygota</taxon>
        <taxon>Neoptera</taxon>
        <taxon>Endopterygota</taxon>
        <taxon>Lepidoptera</taxon>
        <taxon>Glossata</taxon>
        <taxon>Ditrysia</taxon>
        <taxon>Tineoidea</taxon>
        <taxon>Psychidae</taxon>
        <taxon>Oiketicinae</taxon>
        <taxon>Eumeta</taxon>
    </lineage>
</organism>